<dbReference type="Proteomes" id="UP001605036">
    <property type="component" value="Unassembled WGS sequence"/>
</dbReference>
<dbReference type="Pfam" id="PF06738">
    <property type="entry name" value="ThrE"/>
    <property type="match status" value="2"/>
</dbReference>
<dbReference type="InterPro" id="IPR051361">
    <property type="entry name" value="ThrE/Ser_Exporter"/>
</dbReference>
<feature type="compositionally biased region" description="Basic and acidic residues" evidence="2">
    <location>
        <begin position="1"/>
        <end position="13"/>
    </location>
</feature>
<proteinExistence type="inferred from homology"/>
<sequence>MERRLSRSAHDGGSEAFEGLLGGNGSSSSQEGKKGSHFREVEASEGTRVMKRRFLRRLAIALVAYGSSSPRAEYLVARAGERLHEKLNISIFYSAILLVFPGSGDPCRDETYLDRVEVDTDVAKLQQVDEIANGVGLPSTPLSDAYRRLSSVARKESPFGSWSTLLGYTITAPTAALLFFDGGIWDAAFSLLLGFVVGLLSLYSSSLTALGDILEFVSAIFVSFTARLISEYFQHLGVCFFSMALSGLVWLLPGEGLTVGVSEVVEASLVTGASRIIRALVASLQLGFGLVVGEKIMFWGKSSVKEQCKPVQLSQWWDVLWLLAFSSAVNVLLRARPWQWPGMIVTAAAGVLINDLTESFGKEISAVLASFAIELTANLYSDFSRDIPLSMTLSGIQVLLPGGLGVQGVEAMMKHDVLSGVNFVIAMINISLSITLGLLLAKVFVGDTLFSAFRSSRKTLASSLEDDERWEESKENEEAEDEQIAI</sequence>
<accession>A0ABD1ZL97</accession>
<dbReference type="PANTHER" id="PTHR31082:SF4">
    <property type="entry name" value="PHEROMONE-REGULATED MEMBRANE PROTEIN 10"/>
    <property type="match status" value="1"/>
</dbReference>
<keyword evidence="3" id="KW-0812">Transmembrane</keyword>
<dbReference type="AlphaFoldDB" id="A0ABD1ZL97"/>
<organism evidence="5 6">
    <name type="scientific">Riccia fluitans</name>
    <dbReference type="NCBI Taxonomy" id="41844"/>
    <lineage>
        <taxon>Eukaryota</taxon>
        <taxon>Viridiplantae</taxon>
        <taxon>Streptophyta</taxon>
        <taxon>Embryophyta</taxon>
        <taxon>Marchantiophyta</taxon>
        <taxon>Marchantiopsida</taxon>
        <taxon>Marchantiidae</taxon>
        <taxon>Marchantiales</taxon>
        <taxon>Ricciaceae</taxon>
        <taxon>Riccia</taxon>
    </lineage>
</organism>
<feature type="transmembrane region" description="Helical" evidence="3">
    <location>
        <begin position="187"/>
        <end position="203"/>
    </location>
</feature>
<feature type="transmembrane region" description="Helical" evidence="3">
    <location>
        <begin position="159"/>
        <end position="180"/>
    </location>
</feature>
<feature type="transmembrane region" description="Helical" evidence="3">
    <location>
        <begin position="236"/>
        <end position="253"/>
    </location>
</feature>
<dbReference type="InterPro" id="IPR010619">
    <property type="entry name" value="ThrE-like_N"/>
</dbReference>
<evidence type="ECO:0000256" key="2">
    <source>
        <dbReference type="SAM" id="MobiDB-lite"/>
    </source>
</evidence>
<feature type="transmembrane region" description="Helical" evidence="3">
    <location>
        <begin position="387"/>
        <end position="409"/>
    </location>
</feature>
<reference evidence="5 6" key="1">
    <citation type="submission" date="2024-09" db="EMBL/GenBank/DDBJ databases">
        <title>Chromosome-scale assembly of Riccia fluitans.</title>
        <authorList>
            <person name="Paukszto L."/>
            <person name="Sawicki J."/>
            <person name="Karawczyk K."/>
            <person name="Piernik-Szablinska J."/>
            <person name="Szczecinska M."/>
            <person name="Mazdziarz M."/>
        </authorList>
    </citation>
    <scope>NUCLEOTIDE SEQUENCE [LARGE SCALE GENOMIC DNA]</scope>
    <source>
        <strain evidence="5">Rf_01</strain>
        <tissue evidence="5">Aerial parts of the thallus</tissue>
    </source>
</reference>
<name>A0ABD1ZL97_9MARC</name>
<evidence type="ECO:0000256" key="1">
    <source>
        <dbReference type="ARBA" id="ARBA00034125"/>
    </source>
</evidence>
<keyword evidence="3" id="KW-0472">Membrane</keyword>
<gene>
    <name evidence="5" type="ORF">R1flu_020351</name>
</gene>
<dbReference type="PANTHER" id="PTHR31082">
    <property type="entry name" value="PHEROMONE-REGULATED MEMBRANE PROTEIN 10"/>
    <property type="match status" value="1"/>
</dbReference>
<keyword evidence="6" id="KW-1185">Reference proteome</keyword>
<feature type="region of interest" description="Disordered" evidence="2">
    <location>
        <begin position="1"/>
        <end position="42"/>
    </location>
</feature>
<evidence type="ECO:0000256" key="3">
    <source>
        <dbReference type="SAM" id="Phobius"/>
    </source>
</evidence>
<evidence type="ECO:0000313" key="6">
    <source>
        <dbReference type="Proteomes" id="UP001605036"/>
    </source>
</evidence>
<feature type="compositionally biased region" description="Basic and acidic residues" evidence="2">
    <location>
        <begin position="31"/>
        <end position="42"/>
    </location>
</feature>
<feature type="transmembrane region" description="Helical" evidence="3">
    <location>
        <begin position="273"/>
        <end position="292"/>
    </location>
</feature>
<comment type="caution">
    <text evidence="5">The sequence shown here is derived from an EMBL/GenBank/DDBJ whole genome shotgun (WGS) entry which is preliminary data.</text>
</comment>
<feature type="domain" description="Threonine/serine exporter-like N-terminal" evidence="4">
    <location>
        <begin position="310"/>
        <end position="441"/>
    </location>
</feature>
<evidence type="ECO:0000313" key="5">
    <source>
        <dbReference type="EMBL" id="KAL2652223.1"/>
    </source>
</evidence>
<dbReference type="EMBL" id="JBHFFA010000001">
    <property type="protein sequence ID" value="KAL2652223.1"/>
    <property type="molecule type" value="Genomic_DNA"/>
</dbReference>
<feature type="transmembrane region" description="Helical" evidence="3">
    <location>
        <begin position="421"/>
        <end position="445"/>
    </location>
</feature>
<comment type="similarity">
    <text evidence="1">Belongs to the ThrE exporter (TC 2.A.79) family.</text>
</comment>
<feature type="region of interest" description="Disordered" evidence="2">
    <location>
        <begin position="464"/>
        <end position="486"/>
    </location>
</feature>
<keyword evidence="3" id="KW-1133">Transmembrane helix</keyword>
<evidence type="ECO:0000259" key="4">
    <source>
        <dbReference type="Pfam" id="PF06738"/>
    </source>
</evidence>
<feature type="domain" description="Threonine/serine exporter-like N-terminal" evidence="4">
    <location>
        <begin position="54"/>
        <end position="296"/>
    </location>
</feature>
<protein>
    <recommendedName>
        <fullName evidence="4">Threonine/serine exporter-like N-terminal domain-containing protein</fullName>
    </recommendedName>
</protein>